<accession>A0A2V5JLU5</accession>
<evidence type="ECO:0000313" key="2">
    <source>
        <dbReference type="Proteomes" id="UP000247980"/>
    </source>
</evidence>
<dbReference type="RefSeq" id="WP_110484902.1">
    <property type="nucleotide sequence ID" value="NZ_QJVC01000005.1"/>
</dbReference>
<sequence length="152" mass="17213">MKIYGSNIPFRVPARTFVIDGSVAHPVLPFVQVLEKEKFQVTSESGANPIRLHFGSLWRDFLSFGSIPAFMLPEKLQRWELHIDVLIDVERDERGNHAVTITGTSFPARGNDFLFREVAKAADAFARSGQLLHWTDYFQGDPKAVKAKVKKK</sequence>
<proteinExistence type="predicted"/>
<dbReference type="OrthoDB" id="4940082at2"/>
<organism evidence="1 2">
    <name type="scientific">Arthrobacter psychrolactophilus</name>
    <dbReference type="NCBI Taxonomy" id="92442"/>
    <lineage>
        <taxon>Bacteria</taxon>
        <taxon>Bacillati</taxon>
        <taxon>Actinomycetota</taxon>
        <taxon>Actinomycetes</taxon>
        <taxon>Micrococcales</taxon>
        <taxon>Micrococcaceae</taxon>
        <taxon>Arthrobacter</taxon>
    </lineage>
</organism>
<keyword evidence="2" id="KW-1185">Reference proteome</keyword>
<dbReference type="AlphaFoldDB" id="A0A2V5JLU5"/>
<reference evidence="1 2" key="1">
    <citation type="submission" date="2018-05" db="EMBL/GenBank/DDBJ databases">
        <title>Genetic diversity of glacier-inhabiting Cryobacterium bacteria in China and description of Cryobacterium mengkeensis sp. nov. and Arthrobacter glacialis sp. nov.</title>
        <authorList>
            <person name="Liu Q."/>
            <person name="Xin Y.-H."/>
        </authorList>
    </citation>
    <scope>NUCLEOTIDE SEQUENCE [LARGE SCALE GENOMIC DNA]</scope>
    <source>
        <strain evidence="1 2">B7</strain>
    </source>
</reference>
<name>A0A2V5JLU5_9MICC</name>
<protein>
    <submittedName>
        <fullName evidence="1">Uncharacterized protein</fullName>
    </submittedName>
</protein>
<evidence type="ECO:0000313" key="1">
    <source>
        <dbReference type="EMBL" id="PYI38866.1"/>
    </source>
</evidence>
<comment type="caution">
    <text evidence="1">The sequence shown here is derived from an EMBL/GenBank/DDBJ whole genome shotgun (WGS) entry which is preliminary data.</text>
</comment>
<dbReference type="Proteomes" id="UP000247980">
    <property type="component" value="Unassembled WGS sequence"/>
</dbReference>
<gene>
    <name evidence="1" type="ORF">CVS30_08570</name>
</gene>
<dbReference type="EMBL" id="QJVC01000005">
    <property type="protein sequence ID" value="PYI38866.1"/>
    <property type="molecule type" value="Genomic_DNA"/>
</dbReference>